<evidence type="ECO:0000256" key="1">
    <source>
        <dbReference type="ARBA" id="ARBA00001668"/>
    </source>
</evidence>
<comment type="similarity">
    <text evidence="2 15">Belongs to the FPG family.</text>
</comment>
<comment type="cofactor">
    <cofactor evidence="15">
        <name>Zn(2+)</name>
        <dbReference type="ChEBI" id="CHEBI:29105"/>
    </cofactor>
    <text evidence="15">Binds 1 zinc ion per subunit.</text>
</comment>
<feature type="active site" description="Schiff-base intermediate with DNA" evidence="15">
    <location>
        <position position="2"/>
    </location>
</feature>
<dbReference type="PROSITE" id="PS51066">
    <property type="entry name" value="ZF_FPG_2"/>
    <property type="match status" value="1"/>
</dbReference>
<evidence type="ECO:0000256" key="11">
    <source>
        <dbReference type="ARBA" id="ARBA00023239"/>
    </source>
</evidence>
<evidence type="ECO:0000313" key="19">
    <source>
        <dbReference type="Proteomes" id="UP001596143"/>
    </source>
</evidence>
<dbReference type="GO" id="GO:0008534">
    <property type="term" value="F:oxidized purine nucleobase lesion DNA N-glycosylase activity"/>
    <property type="evidence" value="ECO:0007669"/>
    <property type="project" value="UniProtKB-EC"/>
</dbReference>
<feature type="active site" description="Proton donor; for delta-elimination activity" evidence="15">
    <location>
        <position position="264"/>
    </location>
</feature>
<dbReference type="PANTHER" id="PTHR22993">
    <property type="entry name" value="FORMAMIDOPYRIMIDINE-DNA GLYCOSYLASE"/>
    <property type="match status" value="1"/>
</dbReference>
<sequence>MPELPEVETIRKTLAMQTIGKEIEAVEVYWPRIIQEPADPDAFCLQLQNQTIHHIGRRGKFLIFYLDDVALVSHLRMEGKYECGPIEERDKHTHVRFFLKSGEELRYKDVRKFGTMHLFPKGEEQKALPLSQLGPEPYQDPAFTPTYLREICQKTTRHIKTVLLDQKAIAGLGNIYVDEALYQAKIRPDRTAASLSNEEVRMLHEKIVTTIENAVQKGGSTVRSYVNGRGEAGKFQLELLVYGRKGQPCYQCGKEIVRTVVANRGTHYCPVCQSK</sequence>
<dbReference type="SUPFAM" id="SSF46946">
    <property type="entry name" value="S13-like H2TH domain"/>
    <property type="match status" value="1"/>
</dbReference>
<evidence type="ECO:0000256" key="4">
    <source>
        <dbReference type="ARBA" id="ARBA00022723"/>
    </source>
</evidence>
<accession>A0ABW0UC31</accession>
<comment type="catalytic activity">
    <reaction evidence="1 15">
        <text>Hydrolysis of DNA containing ring-opened 7-methylguanine residues, releasing 2,6-diamino-4-hydroxy-5-(N-methyl)formamidopyrimidine.</text>
        <dbReference type="EC" id="3.2.2.23"/>
    </reaction>
</comment>
<comment type="caution">
    <text evidence="18">The sequence shown here is derived from an EMBL/GenBank/DDBJ whole genome shotgun (WGS) entry which is preliminary data.</text>
</comment>
<name>A0ABW0UC31_9BACI</name>
<dbReference type="InterPro" id="IPR020629">
    <property type="entry name" value="FPG_Glyclase"/>
</dbReference>
<dbReference type="InterPro" id="IPR015887">
    <property type="entry name" value="DNA_glyclase_Znf_dom_DNA_BS"/>
</dbReference>
<keyword evidence="19" id="KW-1185">Reference proteome</keyword>
<evidence type="ECO:0000256" key="6">
    <source>
        <dbReference type="ARBA" id="ARBA00022771"/>
    </source>
</evidence>
<dbReference type="InterPro" id="IPR035937">
    <property type="entry name" value="FPG_N"/>
</dbReference>
<evidence type="ECO:0000259" key="17">
    <source>
        <dbReference type="PROSITE" id="PS51068"/>
    </source>
</evidence>
<dbReference type="Pfam" id="PF01149">
    <property type="entry name" value="Fapy_DNA_glyco"/>
    <property type="match status" value="1"/>
</dbReference>
<evidence type="ECO:0000256" key="5">
    <source>
        <dbReference type="ARBA" id="ARBA00022763"/>
    </source>
</evidence>
<feature type="domain" description="FPG-type" evidence="16">
    <location>
        <begin position="240"/>
        <end position="274"/>
    </location>
</feature>
<dbReference type="Proteomes" id="UP001596143">
    <property type="component" value="Unassembled WGS sequence"/>
</dbReference>
<feature type="active site" description="Proton donor" evidence="15">
    <location>
        <position position="3"/>
    </location>
</feature>
<comment type="function">
    <text evidence="15">Involved in base excision repair of DNA damaged by oxidation or by mutagenic agents. Acts as DNA glycosylase that recognizes and removes damaged bases. Has a preference for oxidized purines, such as 7,8-dihydro-8-oxoguanine (8-oxoG). Has AP (apurinic/apyrimidinic) lyase activity and introduces nicks in the DNA strand. Cleaves the DNA backbone by beta-delta elimination to generate a single-strand break at the site of the removed base with both 3'- and 5'-phosphates.</text>
</comment>
<evidence type="ECO:0000256" key="2">
    <source>
        <dbReference type="ARBA" id="ARBA00009409"/>
    </source>
</evidence>
<evidence type="ECO:0000256" key="14">
    <source>
        <dbReference type="ARBA" id="ARBA00044632"/>
    </source>
</evidence>
<dbReference type="InterPro" id="IPR012319">
    <property type="entry name" value="FPG_cat"/>
</dbReference>
<dbReference type="EC" id="3.2.2.23" evidence="15"/>
<evidence type="ECO:0000256" key="3">
    <source>
        <dbReference type="ARBA" id="ARBA00011245"/>
    </source>
</evidence>
<comment type="caution">
    <text evidence="15">Lacks conserved residue(s) required for the propagation of feature annotation.</text>
</comment>
<proteinExistence type="inferred from homology"/>
<evidence type="ECO:0000313" key="18">
    <source>
        <dbReference type="EMBL" id="MFC5629506.1"/>
    </source>
</evidence>
<dbReference type="InterPro" id="IPR015886">
    <property type="entry name" value="H2TH_FPG"/>
</dbReference>
<dbReference type="Gene3D" id="3.20.190.10">
    <property type="entry name" value="MutM-like, N-terminal"/>
    <property type="match status" value="1"/>
</dbReference>
<organism evidence="18 19">
    <name type="scientific">Aliibacillus thermotolerans</name>
    <dbReference type="NCBI Taxonomy" id="1834418"/>
    <lineage>
        <taxon>Bacteria</taxon>
        <taxon>Bacillati</taxon>
        <taxon>Bacillota</taxon>
        <taxon>Bacilli</taxon>
        <taxon>Bacillales</taxon>
        <taxon>Bacillaceae</taxon>
        <taxon>Aliibacillus</taxon>
    </lineage>
</organism>
<dbReference type="PANTHER" id="PTHR22993:SF9">
    <property type="entry name" value="FORMAMIDOPYRIMIDINE-DNA GLYCOSYLASE"/>
    <property type="match status" value="1"/>
</dbReference>
<dbReference type="InterPro" id="IPR010979">
    <property type="entry name" value="Ribosomal_uS13-like_H2TH"/>
</dbReference>
<dbReference type="EMBL" id="JBHSPF010000059">
    <property type="protein sequence ID" value="MFC5629506.1"/>
    <property type="molecule type" value="Genomic_DNA"/>
</dbReference>
<dbReference type="Gene3D" id="1.10.8.50">
    <property type="match status" value="1"/>
</dbReference>
<keyword evidence="8 15" id="KW-0862">Zinc</keyword>
<feature type="active site" description="Proton donor; for beta-elimination activity" evidence="15">
    <location>
        <position position="60"/>
    </location>
</feature>
<keyword evidence="9 15" id="KW-0238">DNA-binding</keyword>
<dbReference type="Pfam" id="PF06827">
    <property type="entry name" value="zf-FPG_IleRS"/>
    <property type="match status" value="1"/>
</dbReference>
<keyword evidence="7 15" id="KW-0378">Hydrolase</keyword>
<keyword evidence="13 15" id="KW-0326">Glycosidase</keyword>
<dbReference type="NCBIfam" id="NF002211">
    <property type="entry name" value="PRK01103.1"/>
    <property type="match status" value="1"/>
</dbReference>
<keyword evidence="12 15" id="KW-0511">Multifunctional enzyme</keyword>
<comment type="catalytic activity">
    <reaction evidence="14 15">
        <text>2'-deoxyribonucleotide-(2'-deoxyribose 5'-phosphate)-2'-deoxyribonucleotide-DNA = a 3'-end 2'-deoxyribonucleotide-(2,3-dehydro-2,3-deoxyribose 5'-phosphate)-DNA + a 5'-end 5'-phospho-2'-deoxyribonucleoside-DNA + H(+)</text>
        <dbReference type="Rhea" id="RHEA:66592"/>
        <dbReference type="Rhea" id="RHEA-COMP:13180"/>
        <dbReference type="Rhea" id="RHEA-COMP:16897"/>
        <dbReference type="Rhea" id="RHEA-COMP:17067"/>
        <dbReference type="ChEBI" id="CHEBI:15378"/>
        <dbReference type="ChEBI" id="CHEBI:136412"/>
        <dbReference type="ChEBI" id="CHEBI:157695"/>
        <dbReference type="ChEBI" id="CHEBI:167181"/>
        <dbReference type="EC" id="4.2.99.18"/>
    </reaction>
</comment>
<keyword evidence="4 15" id="KW-0479">Metal-binding</keyword>
<evidence type="ECO:0000259" key="16">
    <source>
        <dbReference type="PROSITE" id="PS51066"/>
    </source>
</evidence>
<evidence type="ECO:0000256" key="12">
    <source>
        <dbReference type="ARBA" id="ARBA00023268"/>
    </source>
</evidence>
<evidence type="ECO:0000256" key="10">
    <source>
        <dbReference type="ARBA" id="ARBA00023204"/>
    </source>
</evidence>
<keyword evidence="6 15" id="KW-0863">Zinc-finger</keyword>
<comment type="subunit">
    <text evidence="3 15">Monomer.</text>
</comment>
<gene>
    <name evidence="15 18" type="primary">mutM</name>
    <name evidence="15" type="synonym">fpg</name>
    <name evidence="18" type="ORF">ACFPTR_11645</name>
</gene>
<dbReference type="InterPro" id="IPR010663">
    <property type="entry name" value="Znf_FPG/IleRS"/>
</dbReference>
<feature type="binding site" evidence="15">
    <location>
        <position position="111"/>
    </location>
    <ligand>
        <name>DNA</name>
        <dbReference type="ChEBI" id="CHEBI:16991"/>
    </ligand>
</feature>
<keyword evidence="11 15" id="KW-0456">Lyase</keyword>
<keyword evidence="10 15" id="KW-0234">DNA repair</keyword>
<dbReference type="HAMAP" id="MF_00103">
    <property type="entry name" value="Fapy_DNA_glycosyl"/>
    <property type="match status" value="1"/>
</dbReference>
<dbReference type="InterPro" id="IPR000214">
    <property type="entry name" value="Znf_DNA_glyclase/AP_lyase"/>
</dbReference>
<reference evidence="19" key="1">
    <citation type="journal article" date="2019" name="Int. J. Syst. Evol. Microbiol.">
        <title>The Global Catalogue of Microorganisms (GCM) 10K type strain sequencing project: providing services to taxonomists for standard genome sequencing and annotation.</title>
        <authorList>
            <consortium name="The Broad Institute Genomics Platform"/>
            <consortium name="The Broad Institute Genome Sequencing Center for Infectious Disease"/>
            <person name="Wu L."/>
            <person name="Ma J."/>
        </authorList>
    </citation>
    <scope>NUCLEOTIDE SEQUENCE [LARGE SCALE GENOMIC DNA]</scope>
    <source>
        <strain evidence="19">CGMCC 1.15790</strain>
    </source>
</reference>
<dbReference type="EC" id="4.2.99.18" evidence="15"/>
<dbReference type="PROSITE" id="PS51068">
    <property type="entry name" value="FPG_CAT"/>
    <property type="match status" value="1"/>
</dbReference>
<feature type="binding site" evidence="15">
    <location>
        <position position="92"/>
    </location>
    <ligand>
        <name>DNA</name>
        <dbReference type="ChEBI" id="CHEBI:16991"/>
    </ligand>
</feature>
<dbReference type="RefSeq" id="WP_270897229.1">
    <property type="nucleotide sequence ID" value="NZ_JBHSPF010000059.1"/>
</dbReference>
<dbReference type="PROSITE" id="PS01242">
    <property type="entry name" value="ZF_FPG_1"/>
    <property type="match status" value="1"/>
</dbReference>
<evidence type="ECO:0000256" key="9">
    <source>
        <dbReference type="ARBA" id="ARBA00023125"/>
    </source>
</evidence>
<dbReference type="NCBIfam" id="TIGR00577">
    <property type="entry name" value="fpg"/>
    <property type="match status" value="1"/>
</dbReference>
<evidence type="ECO:0000256" key="15">
    <source>
        <dbReference type="HAMAP-Rule" id="MF_00103"/>
    </source>
</evidence>
<evidence type="ECO:0000256" key="8">
    <source>
        <dbReference type="ARBA" id="ARBA00022833"/>
    </source>
</evidence>
<dbReference type="SMART" id="SM01232">
    <property type="entry name" value="H2TH"/>
    <property type="match status" value="1"/>
</dbReference>
<evidence type="ECO:0000256" key="13">
    <source>
        <dbReference type="ARBA" id="ARBA00023295"/>
    </source>
</evidence>
<feature type="domain" description="Formamidopyrimidine-DNA glycosylase catalytic" evidence="17">
    <location>
        <begin position="2"/>
        <end position="114"/>
    </location>
</feature>
<dbReference type="SUPFAM" id="SSF81624">
    <property type="entry name" value="N-terminal domain of MutM-like DNA repair proteins"/>
    <property type="match status" value="1"/>
</dbReference>
<keyword evidence="5 15" id="KW-0227">DNA damage</keyword>
<dbReference type="SMART" id="SM00898">
    <property type="entry name" value="Fapy_DNA_glyco"/>
    <property type="match status" value="1"/>
</dbReference>
<protein>
    <recommendedName>
        <fullName evidence="15">Formamidopyrimidine-DNA glycosylase</fullName>
        <shortName evidence="15">Fapy-DNA glycosylase</shortName>
        <ecNumber evidence="15">3.2.2.23</ecNumber>
    </recommendedName>
    <alternativeName>
        <fullName evidence="15">DNA-(apurinic or apyrimidinic site) lyase MutM</fullName>
        <shortName evidence="15">AP lyase MutM</shortName>
        <ecNumber evidence="15">4.2.99.18</ecNumber>
    </alternativeName>
</protein>
<dbReference type="SUPFAM" id="SSF57716">
    <property type="entry name" value="Glucocorticoid receptor-like (DNA-binding domain)"/>
    <property type="match status" value="1"/>
</dbReference>
<evidence type="ECO:0000256" key="7">
    <source>
        <dbReference type="ARBA" id="ARBA00022801"/>
    </source>
</evidence>
<dbReference type="Pfam" id="PF06831">
    <property type="entry name" value="H2TH"/>
    <property type="match status" value="1"/>
</dbReference>
<dbReference type="CDD" id="cd08966">
    <property type="entry name" value="EcFpg-like_N"/>
    <property type="match status" value="1"/>
</dbReference>